<dbReference type="EMBL" id="JH881457">
    <property type="protein sequence ID" value="ELR54218.1"/>
    <property type="molecule type" value="Genomic_DNA"/>
</dbReference>
<accession>L8IDF5</accession>
<evidence type="ECO:0000313" key="1">
    <source>
        <dbReference type="EMBL" id="ELR54218.1"/>
    </source>
</evidence>
<name>L8IDF5_9CETA</name>
<evidence type="ECO:0000313" key="2">
    <source>
        <dbReference type="Proteomes" id="UP000011080"/>
    </source>
</evidence>
<organism evidence="1 2">
    <name type="scientific">Bos mutus</name>
    <name type="common">wild yak</name>
    <dbReference type="NCBI Taxonomy" id="72004"/>
    <lineage>
        <taxon>Eukaryota</taxon>
        <taxon>Metazoa</taxon>
        <taxon>Chordata</taxon>
        <taxon>Craniata</taxon>
        <taxon>Vertebrata</taxon>
        <taxon>Euteleostomi</taxon>
        <taxon>Mammalia</taxon>
        <taxon>Eutheria</taxon>
        <taxon>Laurasiatheria</taxon>
        <taxon>Artiodactyla</taxon>
        <taxon>Ruminantia</taxon>
        <taxon>Pecora</taxon>
        <taxon>Bovidae</taxon>
        <taxon>Bovinae</taxon>
        <taxon>Bos</taxon>
    </lineage>
</organism>
<feature type="non-terminal residue" evidence="1">
    <location>
        <position position="37"/>
    </location>
</feature>
<reference evidence="1 2" key="1">
    <citation type="journal article" date="2012" name="Nat. Genet.">
        <title>The yak genome and adaptation to life at high altitude.</title>
        <authorList>
            <person name="Qiu Q."/>
            <person name="Zhang G."/>
            <person name="Ma T."/>
            <person name="Qian W."/>
            <person name="Wang J."/>
            <person name="Ye Z."/>
            <person name="Cao C."/>
            <person name="Hu Q."/>
            <person name="Kim J."/>
            <person name="Larkin D.M."/>
            <person name="Auvil L."/>
            <person name="Capitanu B."/>
            <person name="Ma J."/>
            <person name="Lewin H.A."/>
            <person name="Qian X."/>
            <person name="Lang Y."/>
            <person name="Zhou R."/>
            <person name="Wang L."/>
            <person name="Wang K."/>
            <person name="Xia J."/>
            <person name="Liao S."/>
            <person name="Pan S."/>
            <person name="Lu X."/>
            <person name="Hou H."/>
            <person name="Wang Y."/>
            <person name="Zang X."/>
            <person name="Yin Y."/>
            <person name="Ma H."/>
            <person name="Zhang J."/>
            <person name="Wang Z."/>
            <person name="Zhang Y."/>
            <person name="Zhang D."/>
            <person name="Yonezawa T."/>
            <person name="Hasegawa M."/>
            <person name="Zhong Y."/>
            <person name="Liu W."/>
            <person name="Zhang Y."/>
            <person name="Huang Z."/>
            <person name="Zhang S."/>
            <person name="Long R."/>
            <person name="Yang H."/>
            <person name="Wang J."/>
            <person name="Lenstra J.A."/>
            <person name="Cooper D.N."/>
            <person name="Wu Y."/>
            <person name="Wang J."/>
            <person name="Shi P."/>
            <person name="Wang J."/>
            <person name="Liu J."/>
        </authorList>
    </citation>
    <scope>NUCLEOTIDE SEQUENCE [LARGE SCALE GENOMIC DNA]</scope>
    <source>
        <strain evidence="2">yakQH1</strain>
    </source>
</reference>
<dbReference type="AlphaFoldDB" id="L8IDF5"/>
<proteinExistence type="predicted"/>
<gene>
    <name evidence="1" type="ORF">M91_11983</name>
</gene>
<protein>
    <submittedName>
        <fullName evidence="1">Uncharacterized protein</fullName>
    </submittedName>
</protein>
<dbReference type="Proteomes" id="UP000011080">
    <property type="component" value="Unassembled WGS sequence"/>
</dbReference>
<feature type="non-terminal residue" evidence="1">
    <location>
        <position position="1"/>
    </location>
</feature>
<sequence length="37" mass="4408">SKDASSHYVIIPHKKYSSTLVSCHFQYHLHSVFHFLY</sequence>